<dbReference type="InterPro" id="IPR002110">
    <property type="entry name" value="Ankyrin_rpt"/>
</dbReference>
<reference evidence="9" key="1">
    <citation type="submission" date="2016-06" db="UniProtKB">
        <authorList>
            <consortium name="WormBaseParasite"/>
        </authorList>
    </citation>
    <scope>IDENTIFICATION</scope>
</reference>
<name>A0A183J3Z3_9BILA</name>
<dbReference type="SMART" id="SM00248">
    <property type="entry name" value="ANK"/>
    <property type="match status" value="4"/>
</dbReference>
<dbReference type="Gene3D" id="1.25.40.20">
    <property type="entry name" value="Ankyrin repeat-containing domain"/>
    <property type="match status" value="3"/>
</dbReference>
<evidence type="ECO:0000256" key="2">
    <source>
        <dbReference type="ARBA" id="ARBA00022737"/>
    </source>
</evidence>
<dbReference type="SUPFAM" id="SSF48403">
    <property type="entry name" value="Ankyrin repeat"/>
    <property type="match status" value="1"/>
</dbReference>
<dbReference type="PROSITE" id="PS51424">
    <property type="entry name" value="ROC"/>
    <property type="match status" value="1"/>
</dbReference>
<proteinExistence type="predicted"/>
<keyword evidence="8" id="KW-1185">Reference proteome</keyword>
<dbReference type="Pfam" id="PF00023">
    <property type="entry name" value="Ank"/>
    <property type="match status" value="2"/>
</dbReference>
<dbReference type="SUPFAM" id="SSF52540">
    <property type="entry name" value="P-loop containing nucleoside triphosphate hydrolases"/>
    <property type="match status" value="1"/>
</dbReference>
<feature type="domain" description="Roc" evidence="6">
    <location>
        <begin position="235"/>
        <end position="378"/>
    </location>
</feature>
<dbReference type="OrthoDB" id="5846319at2759"/>
<dbReference type="PROSITE" id="PS50297">
    <property type="entry name" value="ANK_REP_REGION"/>
    <property type="match status" value="4"/>
</dbReference>
<sequence length="378" mass="42336">MVDLLCRCSADVDMQNNIGQSALHFAATGGYTECACHLLNKGCRLEIADKFLLFLFYGRAAALECLFNYLSLLRSLKVIIWCVSQGADKDKIRDCLDGRTPLHLALQHRQVEIALVLLKRVSNLNSQDKDGNSLLHVAAYEGVLPVVQFLCESGVSIDVLNHDSMTALHLASIAGQDEVIRVLCLNGCNIDVRNKDGLTAENLARLYHNLEIADLLKKLKSHQLRDLFIQQMVPSGSHMRRIKLKVFGSCGAGKTKLLEALRSGMIGNFFRRISCSSPREELNPLEKLANRGDMPFHSNYTKGIEVYNGAIQGGSEFSFWEYSGFSSYFCVYDYFIGDVSCIHLIVFRVTDSMEVQYQTILFWLNFLKNCLPSSEPIG</sequence>
<dbReference type="PANTHER" id="PTHR24173">
    <property type="entry name" value="ANKYRIN REPEAT CONTAINING"/>
    <property type="match status" value="1"/>
</dbReference>
<dbReference type="Gene3D" id="3.40.50.300">
    <property type="entry name" value="P-loop containing nucleotide triphosphate hydrolases"/>
    <property type="match status" value="1"/>
</dbReference>
<keyword evidence="3" id="KW-0547">Nucleotide-binding</keyword>
<protein>
    <submittedName>
        <fullName evidence="9">Non-specific serine/threonine protein kinase</fullName>
    </submittedName>
</protein>
<gene>
    <name evidence="7" type="ORF">SBAD_LOCUS10591</name>
</gene>
<comment type="cofactor">
    <cofactor evidence="1">
        <name>Mg(2+)</name>
        <dbReference type="ChEBI" id="CHEBI:18420"/>
    </cofactor>
</comment>
<dbReference type="PANTHER" id="PTHR24173:SF74">
    <property type="entry name" value="ANKYRIN REPEAT DOMAIN-CONTAINING PROTEIN 16"/>
    <property type="match status" value="1"/>
</dbReference>
<evidence type="ECO:0000313" key="7">
    <source>
        <dbReference type="EMBL" id="VDP33048.1"/>
    </source>
</evidence>
<evidence type="ECO:0000259" key="6">
    <source>
        <dbReference type="PROSITE" id="PS51424"/>
    </source>
</evidence>
<dbReference type="InterPro" id="IPR036770">
    <property type="entry name" value="Ankyrin_rpt-contain_sf"/>
</dbReference>
<dbReference type="InterPro" id="IPR020859">
    <property type="entry name" value="ROC"/>
</dbReference>
<accession>A0A183J3Z3</accession>
<dbReference type="InterPro" id="IPR027417">
    <property type="entry name" value="P-loop_NTPase"/>
</dbReference>
<dbReference type="WBParaSite" id="SBAD_0001096101-mRNA-1">
    <property type="protein sequence ID" value="SBAD_0001096101-mRNA-1"/>
    <property type="gene ID" value="SBAD_0001096101"/>
</dbReference>
<dbReference type="EMBL" id="UZAM01014296">
    <property type="protein sequence ID" value="VDP33048.1"/>
    <property type="molecule type" value="Genomic_DNA"/>
</dbReference>
<reference evidence="7 8" key="2">
    <citation type="submission" date="2018-11" db="EMBL/GenBank/DDBJ databases">
        <authorList>
            <consortium name="Pathogen Informatics"/>
        </authorList>
    </citation>
    <scope>NUCLEOTIDE SEQUENCE [LARGE SCALE GENOMIC DNA]</scope>
</reference>
<keyword evidence="4 5" id="KW-0040">ANK repeat</keyword>
<feature type="repeat" description="ANK" evidence="5">
    <location>
        <begin position="97"/>
        <end position="129"/>
    </location>
</feature>
<feature type="repeat" description="ANK" evidence="5">
    <location>
        <begin position="18"/>
        <end position="50"/>
    </location>
</feature>
<dbReference type="AlphaFoldDB" id="A0A183J3Z3"/>
<dbReference type="PROSITE" id="PS50088">
    <property type="entry name" value="ANK_REPEAT"/>
    <property type="match status" value="4"/>
</dbReference>
<keyword evidence="2" id="KW-0677">Repeat</keyword>
<dbReference type="Pfam" id="PF12796">
    <property type="entry name" value="Ank_2"/>
    <property type="match status" value="1"/>
</dbReference>
<evidence type="ECO:0000256" key="5">
    <source>
        <dbReference type="PROSITE-ProRule" id="PRU00023"/>
    </source>
</evidence>
<feature type="repeat" description="ANK" evidence="5">
    <location>
        <begin position="130"/>
        <end position="162"/>
    </location>
</feature>
<organism evidence="9">
    <name type="scientific">Soboliphyme baturini</name>
    <dbReference type="NCBI Taxonomy" id="241478"/>
    <lineage>
        <taxon>Eukaryota</taxon>
        <taxon>Metazoa</taxon>
        <taxon>Ecdysozoa</taxon>
        <taxon>Nematoda</taxon>
        <taxon>Enoplea</taxon>
        <taxon>Dorylaimia</taxon>
        <taxon>Dioctophymatida</taxon>
        <taxon>Dioctophymatoidea</taxon>
        <taxon>Soboliphymatidae</taxon>
        <taxon>Soboliphyme</taxon>
    </lineage>
</organism>
<dbReference type="Proteomes" id="UP000270296">
    <property type="component" value="Unassembled WGS sequence"/>
</dbReference>
<evidence type="ECO:0000256" key="4">
    <source>
        <dbReference type="ARBA" id="ARBA00023043"/>
    </source>
</evidence>
<dbReference type="GO" id="GO:0000166">
    <property type="term" value="F:nucleotide binding"/>
    <property type="evidence" value="ECO:0007669"/>
    <property type="project" value="UniProtKB-KW"/>
</dbReference>
<feature type="repeat" description="ANK" evidence="5">
    <location>
        <begin position="163"/>
        <end position="195"/>
    </location>
</feature>
<evidence type="ECO:0000313" key="9">
    <source>
        <dbReference type="WBParaSite" id="SBAD_0001096101-mRNA-1"/>
    </source>
</evidence>
<evidence type="ECO:0000256" key="1">
    <source>
        <dbReference type="ARBA" id="ARBA00001946"/>
    </source>
</evidence>
<evidence type="ECO:0000313" key="8">
    <source>
        <dbReference type="Proteomes" id="UP000270296"/>
    </source>
</evidence>
<evidence type="ECO:0000256" key="3">
    <source>
        <dbReference type="ARBA" id="ARBA00022741"/>
    </source>
</evidence>